<dbReference type="AlphaFoldDB" id="A0A6J7F5R3"/>
<dbReference type="InterPro" id="IPR036779">
    <property type="entry name" value="LysM_dom_sf"/>
</dbReference>
<feature type="transmembrane region" description="Helical" evidence="2">
    <location>
        <begin position="12"/>
        <end position="33"/>
    </location>
</feature>
<dbReference type="PANTHER" id="PTHR33734:SF22">
    <property type="entry name" value="MEMBRANE-BOUND LYTIC MUREIN TRANSGLYCOSYLASE D"/>
    <property type="match status" value="1"/>
</dbReference>
<dbReference type="PROSITE" id="PS51782">
    <property type="entry name" value="LYSM"/>
    <property type="match status" value="2"/>
</dbReference>
<keyword evidence="2" id="KW-1133">Transmembrane helix</keyword>
<sequence>MPQHRSTHRRRDAILAIPLAVATVTSLIFGISAEHVDADAPTPSDRGDQNAAKQNNKRSVFSSSVERSLEANGSYLVREGDTVASIAASFSVSSVELLAANGLSWRTLIFAGQRLYVPTSTSGTAEHDRIDTLVRYRVQTGDSLESIARAHAVQPRALMSANGLGKASRLIVGQRLIVPNQQVMSELVALS</sequence>
<dbReference type="SUPFAM" id="SSF54106">
    <property type="entry name" value="LysM domain"/>
    <property type="match status" value="2"/>
</dbReference>
<evidence type="ECO:0000256" key="2">
    <source>
        <dbReference type="SAM" id="Phobius"/>
    </source>
</evidence>
<dbReference type="Pfam" id="PF01476">
    <property type="entry name" value="LysM"/>
    <property type="match status" value="2"/>
</dbReference>
<name>A0A6J7F5R3_9ZZZZ</name>
<evidence type="ECO:0000259" key="3">
    <source>
        <dbReference type="PROSITE" id="PS51782"/>
    </source>
</evidence>
<dbReference type="EMBL" id="CAFBMB010000019">
    <property type="protein sequence ID" value="CAB4891622.1"/>
    <property type="molecule type" value="Genomic_DNA"/>
</dbReference>
<evidence type="ECO:0000256" key="1">
    <source>
        <dbReference type="SAM" id="MobiDB-lite"/>
    </source>
</evidence>
<keyword evidence="2" id="KW-0812">Transmembrane</keyword>
<feature type="domain" description="LysM" evidence="3">
    <location>
        <begin position="73"/>
        <end position="117"/>
    </location>
</feature>
<feature type="domain" description="LysM" evidence="3">
    <location>
        <begin position="134"/>
        <end position="178"/>
    </location>
</feature>
<proteinExistence type="predicted"/>
<dbReference type="SMART" id="SM00257">
    <property type="entry name" value="LysM"/>
    <property type="match status" value="2"/>
</dbReference>
<dbReference type="CDD" id="cd00118">
    <property type="entry name" value="LysM"/>
    <property type="match status" value="2"/>
</dbReference>
<feature type="compositionally biased region" description="Polar residues" evidence="1">
    <location>
        <begin position="51"/>
        <end position="64"/>
    </location>
</feature>
<gene>
    <name evidence="4" type="ORF">UFOPK3516_00417</name>
</gene>
<dbReference type="Gene3D" id="3.10.350.10">
    <property type="entry name" value="LysM domain"/>
    <property type="match status" value="2"/>
</dbReference>
<reference evidence="4" key="1">
    <citation type="submission" date="2020-05" db="EMBL/GenBank/DDBJ databases">
        <authorList>
            <person name="Chiriac C."/>
            <person name="Salcher M."/>
            <person name="Ghai R."/>
            <person name="Kavagutti S V."/>
        </authorList>
    </citation>
    <scope>NUCLEOTIDE SEQUENCE</scope>
</reference>
<organism evidence="4">
    <name type="scientific">freshwater metagenome</name>
    <dbReference type="NCBI Taxonomy" id="449393"/>
    <lineage>
        <taxon>unclassified sequences</taxon>
        <taxon>metagenomes</taxon>
        <taxon>ecological metagenomes</taxon>
    </lineage>
</organism>
<feature type="region of interest" description="Disordered" evidence="1">
    <location>
        <begin position="38"/>
        <end position="64"/>
    </location>
</feature>
<evidence type="ECO:0000313" key="4">
    <source>
        <dbReference type="EMBL" id="CAB4891622.1"/>
    </source>
</evidence>
<dbReference type="PANTHER" id="PTHR33734">
    <property type="entry name" value="LYSM DOMAIN-CONTAINING GPI-ANCHORED PROTEIN 2"/>
    <property type="match status" value="1"/>
</dbReference>
<dbReference type="InterPro" id="IPR018392">
    <property type="entry name" value="LysM"/>
</dbReference>
<keyword evidence="2" id="KW-0472">Membrane</keyword>
<protein>
    <submittedName>
        <fullName evidence="4">Unannotated protein</fullName>
    </submittedName>
</protein>
<accession>A0A6J7F5R3</accession>